<evidence type="ECO:0000313" key="2">
    <source>
        <dbReference type="Proteomes" id="UP001526201"/>
    </source>
</evidence>
<dbReference type="GO" id="GO:0016787">
    <property type="term" value="F:hydrolase activity"/>
    <property type="evidence" value="ECO:0007669"/>
    <property type="project" value="UniProtKB-KW"/>
</dbReference>
<keyword evidence="1" id="KW-0378">Hydrolase</keyword>
<dbReference type="Pfam" id="PF03583">
    <property type="entry name" value="LIP"/>
    <property type="match status" value="1"/>
</dbReference>
<proteinExistence type="predicted"/>
<name>A0ABT3CEQ1_9MYCO</name>
<dbReference type="InterPro" id="IPR005152">
    <property type="entry name" value="Lipase_secreted"/>
</dbReference>
<dbReference type="Proteomes" id="UP001526201">
    <property type="component" value="Unassembled WGS sequence"/>
</dbReference>
<dbReference type="PANTHER" id="PTHR34853:SF1">
    <property type="entry name" value="LIPASE 5"/>
    <property type="match status" value="1"/>
</dbReference>
<evidence type="ECO:0000313" key="1">
    <source>
        <dbReference type="EMBL" id="MCV7227964.1"/>
    </source>
</evidence>
<dbReference type="InterPro" id="IPR029058">
    <property type="entry name" value="AB_hydrolase_fold"/>
</dbReference>
<dbReference type="PANTHER" id="PTHR34853">
    <property type="match status" value="1"/>
</dbReference>
<dbReference type="Gene3D" id="3.40.50.1820">
    <property type="entry name" value="alpha/beta hydrolase"/>
    <property type="match status" value="2"/>
</dbReference>
<protein>
    <submittedName>
        <fullName evidence="1">Alpha/beta hydrolase</fullName>
    </submittedName>
</protein>
<dbReference type="SUPFAM" id="SSF53474">
    <property type="entry name" value="alpha/beta-Hydrolases"/>
    <property type="match status" value="1"/>
</dbReference>
<organism evidence="1 2">
    <name type="scientific">Mycolicibacterium komossense</name>
    <dbReference type="NCBI Taxonomy" id="1779"/>
    <lineage>
        <taxon>Bacteria</taxon>
        <taxon>Bacillati</taxon>
        <taxon>Actinomycetota</taxon>
        <taxon>Actinomycetes</taxon>
        <taxon>Mycobacteriales</taxon>
        <taxon>Mycobacteriaceae</taxon>
        <taxon>Mycolicibacterium</taxon>
    </lineage>
</organism>
<gene>
    <name evidence="1" type="ORF">H7J73_18280</name>
</gene>
<accession>A0ABT3CEQ1</accession>
<keyword evidence="2" id="KW-1185">Reference proteome</keyword>
<dbReference type="RefSeq" id="WP_264069015.1">
    <property type="nucleotide sequence ID" value="NZ_JACKTY010000031.1"/>
</dbReference>
<comment type="caution">
    <text evidence="1">The sequence shown here is derived from an EMBL/GenBank/DDBJ whole genome shotgun (WGS) entry which is preliminary data.</text>
</comment>
<dbReference type="PIRSF" id="PIRSF029171">
    <property type="entry name" value="Esterase_LipA"/>
    <property type="match status" value="1"/>
</dbReference>
<sequence>MPTISSADWAARGTVVSSSDHPSFDMTALPAGSSARAMVYRSVSGITGAGTQVSGAVFLPPGAPPAGGWPVIGWAHGTVGVTSDCGPTGDARLFGDIEAVAGQLSQGYAVAFTDYAGLRGGPMTIADTPHAYLEPKSAAFNLIDAVRAARSVVPQLSDRWVAVGGSQGGQTAWATAEYNAAYGQGLDLLGAAAIVPALDVSDVVRQAQDGTLSRDDLSVYPYVITGLAAVDPSLKFGDYLHGSLLDQREVLISCAPQAQDRKAQLQATLTGADAKPSSPEAAERLAHRLADYALPQQPTGVPVLAVYGGADQTVAPEWTEVAIRKGCALGDTVQRQRVDGQGHELDPGAVLSKWVADRFAGAPAPDNC</sequence>
<reference evidence="1 2" key="1">
    <citation type="journal article" date="2022" name="BMC Genomics">
        <title>Comparative genome analysis of mycobacteria focusing on tRNA and non-coding RNA.</title>
        <authorList>
            <person name="Behra P.R.K."/>
            <person name="Pettersson B.M.F."/>
            <person name="Ramesh M."/>
            <person name="Das S."/>
            <person name="Dasgupta S."/>
            <person name="Kirsebom L.A."/>
        </authorList>
    </citation>
    <scope>NUCLEOTIDE SEQUENCE [LARGE SCALE GENOMIC DNA]</scope>
    <source>
        <strain evidence="1 2">DSM 44078</strain>
    </source>
</reference>
<dbReference type="EMBL" id="JACKTY010000031">
    <property type="protein sequence ID" value="MCV7227964.1"/>
    <property type="molecule type" value="Genomic_DNA"/>
</dbReference>